<keyword evidence="3" id="KW-1185">Reference proteome</keyword>
<organism evidence="2 3">
    <name type="scientific">Ailuropoda melanoleuca</name>
    <name type="common">Giant panda</name>
    <dbReference type="NCBI Taxonomy" id="9646"/>
    <lineage>
        <taxon>Eukaryota</taxon>
        <taxon>Metazoa</taxon>
        <taxon>Chordata</taxon>
        <taxon>Craniata</taxon>
        <taxon>Vertebrata</taxon>
        <taxon>Euteleostomi</taxon>
        <taxon>Mammalia</taxon>
        <taxon>Eutheria</taxon>
        <taxon>Laurasiatheria</taxon>
        <taxon>Carnivora</taxon>
        <taxon>Caniformia</taxon>
        <taxon>Ursidae</taxon>
        <taxon>Ailuropoda</taxon>
    </lineage>
</organism>
<dbReference type="InParanoid" id="A0A7N5K3N9"/>
<protein>
    <submittedName>
        <fullName evidence="2">Uncharacterized protein</fullName>
    </submittedName>
</protein>
<reference evidence="2" key="2">
    <citation type="submission" date="2025-08" db="UniProtKB">
        <authorList>
            <consortium name="Ensembl"/>
        </authorList>
    </citation>
    <scope>IDENTIFICATION</scope>
</reference>
<dbReference type="AlphaFoldDB" id="A0A7N5K3N9"/>
<name>A0A7N5K3N9_AILME</name>
<accession>A0A7N5K3N9</accession>
<reference evidence="2 3" key="1">
    <citation type="journal article" date="2010" name="Nature">
        <title>The sequence and de novo assembly of the giant panda genome.</title>
        <authorList>
            <person name="Li R."/>
            <person name="Fan W."/>
            <person name="Tian G."/>
            <person name="Zhu H."/>
            <person name="He L."/>
            <person name="Cai J."/>
            <person name="Huang Q."/>
            <person name="Cai Q."/>
            <person name="Li B."/>
            <person name="Bai Y."/>
            <person name="Zhang Z."/>
            <person name="Zhang Y."/>
            <person name="Wang W."/>
            <person name="Li J."/>
            <person name="Wei F."/>
            <person name="Li H."/>
            <person name="Jian M."/>
            <person name="Li J."/>
            <person name="Zhang Z."/>
            <person name="Nielsen R."/>
            <person name="Li D."/>
            <person name="Gu W."/>
            <person name="Yang Z."/>
            <person name="Xuan Z."/>
            <person name="Ryder O.A."/>
            <person name="Leung F.C."/>
            <person name="Zhou Y."/>
            <person name="Cao J."/>
            <person name="Sun X."/>
            <person name="Fu Y."/>
            <person name="Fang X."/>
            <person name="Guo X."/>
            <person name="Wang B."/>
            <person name="Hou R."/>
            <person name="Shen F."/>
            <person name="Mu B."/>
            <person name="Ni P."/>
            <person name="Lin R."/>
            <person name="Qian W."/>
            <person name="Wang G."/>
            <person name="Yu C."/>
            <person name="Nie W."/>
            <person name="Wang J."/>
            <person name="Wu Z."/>
            <person name="Liang H."/>
            <person name="Min J."/>
            <person name="Wu Q."/>
            <person name="Cheng S."/>
            <person name="Ruan J."/>
            <person name="Wang M."/>
            <person name="Shi Z."/>
            <person name="Wen M."/>
            <person name="Liu B."/>
            <person name="Ren X."/>
            <person name="Zheng H."/>
            <person name="Dong D."/>
            <person name="Cook K."/>
            <person name="Shan G."/>
            <person name="Zhang H."/>
            <person name="Kosiol C."/>
            <person name="Xie X."/>
            <person name="Lu Z."/>
            <person name="Zheng H."/>
            <person name="Li Y."/>
            <person name="Steiner C.C."/>
            <person name="Lam T.T."/>
            <person name="Lin S."/>
            <person name="Zhang Q."/>
            <person name="Li G."/>
            <person name="Tian J."/>
            <person name="Gong T."/>
            <person name="Liu H."/>
            <person name="Zhang D."/>
            <person name="Fang L."/>
            <person name="Ye C."/>
            <person name="Zhang J."/>
            <person name="Hu W."/>
            <person name="Xu A."/>
            <person name="Ren Y."/>
            <person name="Zhang G."/>
            <person name="Bruford M.W."/>
            <person name="Li Q."/>
            <person name="Ma L."/>
            <person name="Guo Y."/>
            <person name="An N."/>
            <person name="Hu Y."/>
            <person name="Zheng Y."/>
            <person name="Shi Y."/>
            <person name="Li Z."/>
            <person name="Liu Q."/>
            <person name="Chen Y."/>
            <person name="Zhao J."/>
            <person name="Qu N."/>
            <person name="Zhao S."/>
            <person name="Tian F."/>
            <person name="Wang X."/>
            <person name="Wang H."/>
            <person name="Xu L."/>
            <person name="Liu X."/>
            <person name="Vinar T."/>
            <person name="Wang Y."/>
            <person name="Lam T.W."/>
            <person name="Yiu S.M."/>
            <person name="Liu S."/>
            <person name="Zhang H."/>
            <person name="Li D."/>
            <person name="Huang Y."/>
            <person name="Wang X."/>
            <person name="Yang G."/>
            <person name="Jiang Z."/>
            <person name="Wang J."/>
            <person name="Qin N."/>
            <person name="Li L."/>
            <person name="Li J."/>
            <person name="Bolund L."/>
            <person name="Kristiansen K."/>
            <person name="Wong G.K."/>
            <person name="Olson M."/>
            <person name="Zhang X."/>
            <person name="Li S."/>
            <person name="Yang H."/>
            <person name="Wang J."/>
            <person name="Wang J."/>
        </authorList>
    </citation>
    <scope>NUCLEOTIDE SEQUENCE [LARGE SCALE GENOMIC DNA]</scope>
</reference>
<dbReference type="Proteomes" id="UP000008912">
    <property type="component" value="Unassembled WGS sequence"/>
</dbReference>
<feature type="region of interest" description="Disordered" evidence="1">
    <location>
        <begin position="44"/>
        <end position="86"/>
    </location>
</feature>
<proteinExistence type="predicted"/>
<dbReference type="Ensembl" id="ENSAMET00000046877.1">
    <property type="protein sequence ID" value="ENSAMEP00000034482.1"/>
    <property type="gene ID" value="ENSAMEG00000026935.1"/>
</dbReference>
<evidence type="ECO:0000313" key="3">
    <source>
        <dbReference type="Proteomes" id="UP000008912"/>
    </source>
</evidence>
<evidence type="ECO:0000256" key="1">
    <source>
        <dbReference type="SAM" id="MobiDB-lite"/>
    </source>
</evidence>
<reference evidence="2" key="3">
    <citation type="submission" date="2025-09" db="UniProtKB">
        <authorList>
            <consortium name="Ensembl"/>
        </authorList>
    </citation>
    <scope>IDENTIFICATION</scope>
</reference>
<evidence type="ECO:0000313" key="2">
    <source>
        <dbReference type="Ensembl" id="ENSAMEP00000034482.1"/>
    </source>
</evidence>
<sequence length="86" mass="9239">MCTWPQSSKITKQNKKLKPKLQAKTRIILLSFPSLPDAALCPCPGATHPQGDQPGDGHPDQGSCSFTEGHCSRRSNHAPGRHAPQG</sequence>